<reference evidence="3 4" key="1">
    <citation type="submission" date="2019-02" db="EMBL/GenBank/DDBJ databases">
        <title>Deep-cultivation of Planctomycetes and their phenomic and genomic characterization uncovers novel biology.</title>
        <authorList>
            <person name="Wiegand S."/>
            <person name="Jogler M."/>
            <person name="Boedeker C."/>
            <person name="Pinto D."/>
            <person name="Vollmers J."/>
            <person name="Rivas-Marin E."/>
            <person name="Kohn T."/>
            <person name="Peeters S.H."/>
            <person name="Heuer A."/>
            <person name="Rast P."/>
            <person name="Oberbeckmann S."/>
            <person name="Bunk B."/>
            <person name="Jeske O."/>
            <person name="Meyerdierks A."/>
            <person name="Storesund J.E."/>
            <person name="Kallscheuer N."/>
            <person name="Luecker S."/>
            <person name="Lage O.M."/>
            <person name="Pohl T."/>
            <person name="Merkel B.J."/>
            <person name="Hornburger P."/>
            <person name="Mueller R.-W."/>
            <person name="Bruemmer F."/>
            <person name="Labrenz M."/>
            <person name="Spormann A.M."/>
            <person name="Op den Camp H."/>
            <person name="Overmann J."/>
            <person name="Amann R."/>
            <person name="Jetten M.S.M."/>
            <person name="Mascher T."/>
            <person name="Medema M.H."/>
            <person name="Devos D.P."/>
            <person name="Kaster A.-K."/>
            <person name="Ovreas L."/>
            <person name="Rohde M."/>
            <person name="Galperin M.Y."/>
            <person name="Jogler C."/>
        </authorList>
    </citation>
    <scope>NUCLEOTIDE SEQUENCE [LARGE SCALE GENOMIC DNA]</scope>
    <source>
        <strain evidence="3 4">Pla163</strain>
    </source>
</reference>
<keyword evidence="4" id="KW-1185">Reference proteome</keyword>
<dbReference type="SUPFAM" id="SSF49879">
    <property type="entry name" value="SMAD/FHA domain"/>
    <property type="match status" value="1"/>
</dbReference>
<feature type="transmembrane region" description="Helical" evidence="2">
    <location>
        <begin position="173"/>
        <end position="194"/>
    </location>
</feature>
<dbReference type="AlphaFoldDB" id="A0A518D264"/>
<accession>A0A518D264</accession>
<evidence type="ECO:0008006" key="5">
    <source>
        <dbReference type="Google" id="ProtNLM"/>
    </source>
</evidence>
<dbReference type="Proteomes" id="UP000319342">
    <property type="component" value="Chromosome"/>
</dbReference>
<name>A0A518D264_9BACT</name>
<organism evidence="3 4">
    <name type="scientific">Rohdeia mirabilis</name>
    <dbReference type="NCBI Taxonomy" id="2528008"/>
    <lineage>
        <taxon>Bacteria</taxon>
        <taxon>Pseudomonadati</taxon>
        <taxon>Planctomycetota</taxon>
        <taxon>Planctomycetia</taxon>
        <taxon>Planctomycetia incertae sedis</taxon>
        <taxon>Rohdeia</taxon>
    </lineage>
</organism>
<dbReference type="EMBL" id="CP036290">
    <property type="protein sequence ID" value="QDU85573.1"/>
    <property type="molecule type" value="Genomic_DNA"/>
</dbReference>
<gene>
    <name evidence="3" type="ORF">Pla163_27050</name>
</gene>
<feature type="region of interest" description="Disordered" evidence="1">
    <location>
        <begin position="101"/>
        <end position="171"/>
    </location>
</feature>
<dbReference type="OrthoDB" id="9971576at2"/>
<keyword evidence="2" id="KW-1133">Transmembrane helix</keyword>
<evidence type="ECO:0000256" key="1">
    <source>
        <dbReference type="SAM" id="MobiDB-lite"/>
    </source>
</evidence>
<keyword evidence="2" id="KW-0812">Transmembrane</keyword>
<proteinExistence type="predicted"/>
<keyword evidence="2" id="KW-0472">Membrane</keyword>
<dbReference type="Gene3D" id="2.60.200.20">
    <property type="match status" value="1"/>
</dbReference>
<evidence type="ECO:0000256" key="2">
    <source>
        <dbReference type="SAM" id="Phobius"/>
    </source>
</evidence>
<evidence type="ECO:0000313" key="4">
    <source>
        <dbReference type="Proteomes" id="UP000319342"/>
    </source>
</evidence>
<feature type="compositionally biased region" description="Low complexity" evidence="1">
    <location>
        <begin position="114"/>
        <end position="134"/>
    </location>
</feature>
<evidence type="ECO:0000313" key="3">
    <source>
        <dbReference type="EMBL" id="QDU85573.1"/>
    </source>
</evidence>
<protein>
    <recommendedName>
        <fullName evidence="5">FHA domain-containing protein</fullName>
    </recommendedName>
</protein>
<dbReference type="InterPro" id="IPR008984">
    <property type="entry name" value="SMAD_FHA_dom_sf"/>
</dbReference>
<sequence length="522" mass="55830">MPKLIVQDGDQKRAFRLSKGRLTLGSADSNKLVLTSDGVEAEHAVLTIREEAATLDALATVQIDGESAVGMGLALPLGATVRIGGALIALKADDAEPKAAAKATGGSATGGAARGKSGSSRAGASAGGRASARGGAKRGGSSRRSGASARKGRGGDDDEERPSRRGKPQGKPAWMMPLIVVFALVLAGAGISLMSGSGNETTLTLAMNEYDSGQLARARQFIDEVDRAKLPPDRLADYDATLAKIEVQEQQGEVGPKRSKALQWTQKFLANYSDNFLSAEKRALETEKGNEALTHAKMRIWLQRFEEFERDYPDYASAAWRATGSWSDMVDTLLATRDEYTQFADARSAPNEADLEWAMFLYTDASGGKGRRFDKASEELDAFVAAGGSSTTAEMHRTELQRRALLFSNEMIDLANKTYQQGVAQGGTNNRQFLTAVGYLLSVARYSSLPEKANEALDLLQEFPNLDEIVKSYVNAAIGGDEASADKVAYLEGARPIFRQAIEQAREELAAKAAEKAAESDS</sequence>
<dbReference type="CDD" id="cd00060">
    <property type="entry name" value="FHA"/>
    <property type="match status" value="1"/>
</dbReference>
<dbReference type="RefSeq" id="WP_145189171.1">
    <property type="nucleotide sequence ID" value="NZ_CP036290.1"/>
</dbReference>